<gene>
    <name evidence="6" type="ORF">ACIB24_15225</name>
</gene>
<dbReference type="InterPro" id="IPR002502">
    <property type="entry name" value="Amidase_domain"/>
</dbReference>
<dbReference type="PANTHER" id="PTHR11022:SF41">
    <property type="entry name" value="PEPTIDOGLYCAN-RECOGNITION PROTEIN LC-RELATED"/>
    <property type="match status" value="1"/>
</dbReference>
<dbReference type="Gene3D" id="2.60.40.4070">
    <property type="match status" value="1"/>
</dbReference>
<dbReference type="SUPFAM" id="SSF55846">
    <property type="entry name" value="N-acetylmuramoyl-L-alanine amidase-like"/>
    <property type="match status" value="1"/>
</dbReference>
<evidence type="ECO:0000313" key="6">
    <source>
        <dbReference type="EMBL" id="MFI7588420.1"/>
    </source>
</evidence>
<feature type="region of interest" description="Disordered" evidence="2">
    <location>
        <begin position="28"/>
        <end position="51"/>
    </location>
</feature>
<keyword evidence="6" id="KW-0378">Hydrolase</keyword>
<dbReference type="EC" id="3.5.1.28" evidence="6"/>
<comment type="similarity">
    <text evidence="1">Belongs to the N-acetylmuramoyl-L-alanine amidase 2 family.</text>
</comment>
<dbReference type="EMBL" id="JBITLV010000005">
    <property type="protein sequence ID" value="MFI7588420.1"/>
    <property type="molecule type" value="Genomic_DNA"/>
</dbReference>
<protein>
    <submittedName>
        <fullName evidence="6">N-acetylmuramoyl-L-alanine amidase</fullName>
        <ecNumber evidence="6">3.5.1.28</ecNumber>
    </submittedName>
</protein>
<comment type="caution">
    <text evidence="6">The sequence shown here is derived from an EMBL/GenBank/DDBJ whole genome shotgun (WGS) entry which is preliminary data.</text>
</comment>
<evidence type="ECO:0000256" key="3">
    <source>
        <dbReference type="SAM" id="SignalP"/>
    </source>
</evidence>
<dbReference type="Pfam" id="PF01510">
    <property type="entry name" value="Amidase_2"/>
    <property type="match status" value="1"/>
</dbReference>
<feature type="domain" description="N-acetylmuramoyl-L-alanine amidase" evidence="4">
    <location>
        <begin position="222"/>
        <end position="385"/>
    </location>
</feature>
<dbReference type="Gene3D" id="3.40.80.10">
    <property type="entry name" value="Peptidoglycan recognition protein-like"/>
    <property type="match status" value="1"/>
</dbReference>
<dbReference type="SMART" id="SM00701">
    <property type="entry name" value="PGRP"/>
    <property type="match status" value="1"/>
</dbReference>
<feature type="chain" id="PRO_5045970388" evidence="3">
    <location>
        <begin position="28"/>
        <end position="874"/>
    </location>
</feature>
<evidence type="ECO:0000259" key="4">
    <source>
        <dbReference type="SMART" id="SM00644"/>
    </source>
</evidence>
<evidence type="ECO:0000256" key="2">
    <source>
        <dbReference type="SAM" id="MobiDB-lite"/>
    </source>
</evidence>
<proteinExistence type="inferred from homology"/>
<dbReference type="RefSeq" id="WP_398282031.1">
    <property type="nucleotide sequence ID" value="NZ_JBITLV010000005.1"/>
</dbReference>
<accession>A0ABW8APV9</accession>
<dbReference type="InterPro" id="IPR006619">
    <property type="entry name" value="PGRP_domain_met/bac"/>
</dbReference>
<evidence type="ECO:0000313" key="7">
    <source>
        <dbReference type="Proteomes" id="UP001612915"/>
    </source>
</evidence>
<dbReference type="PANTHER" id="PTHR11022">
    <property type="entry name" value="PEPTIDOGLYCAN RECOGNITION PROTEIN"/>
    <property type="match status" value="1"/>
</dbReference>
<keyword evidence="3" id="KW-0732">Signal</keyword>
<reference evidence="6 7" key="1">
    <citation type="submission" date="2024-10" db="EMBL/GenBank/DDBJ databases">
        <title>The Natural Products Discovery Center: Release of the First 8490 Sequenced Strains for Exploring Actinobacteria Biosynthetic Diversity.</title>
        <authorList>
            <person name="Kalkreuter E."/>
            <person name="Kautsar S.A."/>
            <person name="Yang D."/>
            <person name="Bader C.D."/>
            <person name="Teijaro C.N."/>
            <person name="Fluegel L."/>
            <person name="Davis C.M."/>
            <person name="Simpson J.R."/>
            <person name="Lauterbach L."/>
            <person name="Steele A.D."/>
            <person name="Gui C."/>
            <person name="Meng S."/>
            <person name="Li G."/>
            <person name="Viehrig K."/>
            <person name="Ye F."/>
            <person name="Su P."/>
            <person name="Kiefer A.F."/>
            <person name="Nichols A."/>
            <person name="Cepeda A.J."/>
            <person name="Yan W."/>
            <person name="Fan B."/>
            <person name="Jiang Y."/>
            <person name="Adhikari A."/>
            <person name="Zheng C.-J."/>
            <person name="Schuster L."/>
            <person name="Cowan T.M."/>
            <person name="Smanski M.J."/>
            <person name="Chevrette M.G."/>
            <person name="De Carvalho L.P.S."/>
            <person name="Shen B."/>
        </authorList>
    </citation>
    <scope>NUCLEOTIDE SEQUENCE [LARGE SCALE GENOMIC DNA]</scope>
    <source>
        <strain evidence="6 7">NPDC049639</strain>
    </source>
</reference>
<name>A0ABW8APV9_9ACTN</name>
<feature type="domain" description="Peptidoglycan recognition protein family" evidence="5">
    <location>
        <begin position="208"/>
        <end position="356"/>
    </location>
</feature>
<feature type="compositionally biased region" description="Polar residues" evidence="2">
    <location>
        <begin position="29"/>
        <end position="40"/>
    </location>
</feature>
<dbReference type="Proteomes" id="UP001612915">
    <property type="component" value="Unassembled WGS sequence"/>
</dbReference>
<evidence type="ECO:0000259" key="5">
    <source>
        <dbReference type="SMART" id="SM00701"/>
    </source>
</evidence>
<keyword evidence="7" id="KW-1185">Reference proteome</keyword>
<feature type="signal peptide" evidence="3">
    <location>
        <begin position="1"/>
        <end position="27"/>
    </location>
</feature>
<organism evidence="6 7">
    <name type="scientific">Spongisporangium articulatum</name>
    <dbReference type="NCBI Taxonomy" id="3362603"/>
    <lineage>
        <taxon>Bacteria</taxon>
        <taxon>Bacillati</taxon>
        <taxon>Actinomycetota</taxon>
        <taxon>Actinomycetes</taxon>
        <taxon>Kineosporiales</taxon>
        <taxon>Kineosporiaceae</taxon>
        <taxon>Spongisporangium</taxon>
    </lineage>
</organism>
<sequence>MLSRRRTPVVVLGLSLVVGGLAAPAVAQPSPNTEVPSSLTHAPGGTSAHAVDPSVTSLAIRPTITAAAATRAAPTATVTAPIGSRTFQTVGVTWKRGSASGAVAVRVRTHGAKGWTAWQPLDVDEDTLTDAAESSNRAADVRDGTASLYVGPSDGAQAEVTLNTAKAKRFPSDLQFELVDGGTSGHDADASADTTLSALAASSGVAKPKVYSRAEWGADEKLVKDSPTYMSTVRAAVLHHTAGPNGYSKAEVPSIIRGDYAYHVKTRGWTDIGYNALIDRFGRIWEGRAGGLDKNVMGAHAGGFNTDTFGVAAIGSYQYAHPSNALITSAGKLFAWKLDLNHRNPRGTTRLTSSGGGTARYRAGTTHTFNTISGHRNTGYTECPGGNLYAKLGSVRKVAYDAVKAELIDPGLSVNSVATGKGASVTATALRAQSWKLTVTAPCGAGTVDTVTGKTSAGKKITATWDGKTSGGAVAPAGRYTLTLTSSSSRGAARPVTRSLLVTPPALTPETPNTPLTGTGGYVPLSTPVKIFDSTASGKQPAGPNGRVAFPVLGQGGVPGSGVSAVVLNLTATCVSDDTSLTVWPTGGPRSSLALQGANAGTTRSALVTVPVGATGQVSVGNLTGVTQLRADVVGYYAVGGGAPLRAVTATRIYSSGADPLDDDETRTVTLPATVGGVASSAVSAVLVDVGGSTTDAQGRGTLTAHKVGTSPVRGTQFSGKWADNLAVVPVVNGQFALTATGGPVNAYLDLEGVVVSPATGGQRLTSLTPKRLLSANVPARATRKVVVTGGTTGVPANATAVLVQVSGVAPAKNTTLRAYGFGAADPGAVVGVRLPKGQTRGNLALVPVGSGAITVAASSGGVDARVDVYGYLS</sequence>
<evidence type="ECO:0000256" key="1">
    <source>
        <dbReference type="ARBA" id="ARBA00007553"/>
    </source>
</evidence>
<dbReference type="InterPro" id="IPR015510">
    <property type="entry name" value="PGRP"/>
</dbReference>
<dbReference type="CDD" id="cd06583">
    <property type="entry name" value="PGRP"/>
    <property type="match status" value="1"/>
</dbReference>
<dbReference type="GO" id="GO:0008745">
    <property type="term" value="F:N-acetylmuramoyl-L-alanine amidase activity"/>
    <property type="evidence" value="ECO:0007669"/>
    <property type="project" value="UniProtKB-EC"/>
</dbReference>
<dbReference type="InterPro" id="IPR036505">
    <property type="entry name" value="Amidase/PGRP_sf"/>
</dbReference>
<dbReference type="SMART" id="SM00644">
    <property type="entry name" value="Ami_2"/>
    <property type="match status" value="1"/>
</dbReference>